<evidence type="ECO:0000259" key="1">
    <source>
        <dbReference type="Pfam" id="PF04937"/>
    </source>
</evidence>
<protein>
    <recommendedName>
        <fullName evidence="1">DUF659 domain-containing protein</fullName>
    </recommendedName>
</protein>
<dbReference type="Proteomes" id="UP000824469">
    <property type="component" value="Unassembled WGS sequence"/>
</dbReference>
<name>A0AA38L3H5_TAXCH</name>
<comment type="caution">
    <text evidence="2">The sequence shown here is derived from an EMBL/GenBank/DDBJ whole genome shotgun (WGS) entry which is preliminary data.</text>
</comment>
<proteinExistence type="predicted"/>
<feature type="domain" description="DUF659" evidence="1">
    <location>
        <begin position="2"/>
        <end position="75"/>
    </location>
</feature>
<dbReference type="AlphaFoldDB" id="A0AA38L3H5"/>
<reference evidence="2 3" key="1">
    <citation type="journal article" date="2021" name="Nat. Plants">
        <title>The Taxus genome provides insights into paclitaxel biosynthesis.</title>
        <authorList>
            <person name="Xiong X."/>
            <person name="Gou J."/>
            <person name="Liao Q."/>
            <person name="Li Y."/>
            <person name="Zhou Q."/>
            <person name="Bi G."/>
            <person name="Li C."/>
            <person name="Du R."/>
            <person name="Wang X."/>
            <person name="Sun T."/>
            <person name="Guo L."/>
            <person name="Liang H."/>
            <person name="Lu P."/>
            <person name="Wu Y."/>
            <person name="Zhang Z."/>
            <person name="Ro D.K."/>
            <person name="Shang Y."/>
            <person name="Huang S."/>
            <person name="Yan J."/>
        </authorList>
    </citation>
    <scope>NUCLEOTIDE SEQUENCE [LARGE SCALE GENOMIC DNA]</scope>
    <source>
        <strain evidence="2">Ta-2019</strain>
    </source>
</reference>
<dbReference type="InterPro" id="IPR012337">
    <property type="entry name" value="RNaseH-like_sf"/>
</dbReference>
<dbReference type="EMBL" id="JAHRHJ020000007">
    <property type="protein sequence ID" value="KAH9308797.1"/>
    <property type="molecule type" value="Genomic_DNA"/>
</dbReference>
<organism evidence="2 3">
    <name type="scientific">Taxus chinensis</name>
    <name type="common">Chinese yew</name>
    <name type="synonym">Taxus wallichiana var. chinensis</name>
    <dbReference type="NCBI Taxonomy" id="29808"/>
    <lineage>
        <taxon>Eukaryota</taxon>
        <taxon>Viridiplantae</taxon>
        <taxon>Streptophyta</taxon>
        <taxon>Embryophyta</taxon>
        <taxon>Tracheophyta</taxon>
        <taxon>Spermatophyta</taxon>
        <taxon>Pinopsida</taxon>
        <taxon>Pinidae</taxon>
        <taxon>Conifers II</taxon>
        <taxon>Cupressales</taxon>
        <taxon>Taxaceae</taxon>
        <taxon>Taxus</taxon>
    </lineage>
</organism>
<feature type="non-terminal residue" evidence="2">
    <location>
        <position position="277"/>
    </location>
</feature>
<dbReference type="InterPro" id="IPR007021">
    <property type="entry name" value="DUF659"/>
</dbReference>
<dbReference type="SUPFAM" id="SSF53098">
    <property type="entry name" value="Ribonuclease H-like"/>
    <property type="match status" value="1"/>
</dbReference>
<dbReference type="PANTHER" id="PTHR32166">
    <property type="entry name" value="OSJNBA0013A04.12 PROTEIN"/>
    <property type="match status" value="1"/>
</dbReference>
<dbReference type="Pfam" id="PF04937">
    <property type="entry name" value="DUF659"/>
    <property type="match status" value="1"/>
</dbReference>
<sequence>MKDANLLFEFLDEDVVEVGVENIIQIITDNASNYVLVGNMLETKHRTIFWTQCVAHCIDLMLEDIGKQDWIKNTVVPKASQKYIYYHSWVLNLMRKNTKDKELVRPAIKRFATNLLMLQSLLSQAQNLKKMFSSDEWNASKWSRKQDGKDTKKKVFDNLFWKKIAEVVKIVEPLIKVLRLVDGEISVMGYIYEAMDQAKEQIRASYRDKVTKYGPIWEIIDNIWNNQLHHPIHAAGYFLNPRYHYRVQLGEDQIGEVKDGLYECLDLMVLDEGQQLE</sequence>
<evidence type="ECO:0000313" key="3">
    <source>
        <dbReference type="Proteomes" id="UP000824469"/>
    </source>
</evidence>
<dbReference type="PANTHER" id="PTHR32166:SF123">
    <property type="entry name" value="BED-TYPE DOMAIN-CONTAINING PROTEIN"/>
    <property type="match status" value="1"/>
</dbReference>
<gene>
    <name evidence="2" type="ORF">KI387_036708</name>
</gene>
<evidence type="ECO:0000313" key="2">
    <source>
        <dbReference type="EMBL" id="KAH9308797.1"/>
    </source>
</evidence>
<dbReference type="OMA" id="MKWAREM"/>
<keyword evidence="3" id="KW-1185">Reference proteome</keyword>
<accession>A0AA38L3H5</accession>